<evidence type="ECO:0000259" key="1">
    <source>
        <dbReference type="SMART" id="SM00732"/>
    </source>
</evidence>
<dbReference type="Proteomes" id="UP000481033">
    <property type="component" value="Unassembled WGS sequence"/>
</dbReference>
<sequence>MSSTVFSKLSQPVILGFDPGRAKCGLAIVGVDRSLCYHEVVPAEDVIEHIESLRQTYPISLIVMGDQTGAKIWKQELSQRLRESPNIILVDERYSSLEARDRYWEMFPPKGLNRILPQSMRSIPRPIDDIVAILLIERYLNKLTEVEL</sequence>
<evidence type="ECO:0000313" key="2">
    <source>
        <dbReference type="EMBL" id="NEZ60504.1"/>
    </source>
</evidence>
<accession>A0A6M0RW82</accession>
<dbReference type="InterPro" id="IPR037027">
    <property type="entry name" value="YqgF/RNaseH-like_dom_sf"/>
</dbReference>
<dbReference type="InterPro" id="IPR012337">
    <property type="entry name" value="RNaseH-like_sf"/>
</dbReference>
<dbReference type="AlphaFoldDB" id="A0A6M0RW82"/>
<evidence type="ECO:0000313" key="3">
    <source>
        <dbReference type="Proteomes" id="UP000481033"/>
    </source>
</evidence>
<dbReference type="EMBL" id="QXHD01000004">
    <property type="protein sequence ID" value="NEZ60504.1"/>
    <property type="molecule type" value="Genomic_DNA"/>
</dbReference>
<dbReference type="SMART" id="SM00732">
    <property type="entry name" value="YqgFc"/>
    <property type="match status" value="1"/>
</dbReference>
<dbReference type="SUPFAM" id="SSF53098">
    <property type="entry name" value="Ribonuclease H-like"/>
    <property type="match status" value="1"/>
</dbReference>
<reference evidence="2 3" key="1">
    <citation type="journal article" date="2020" name="Microb. Ecol.">
        <title>Ecogenomics of the Marine Benthic Filamentous Cyanobacterium Adonisia.</title>
        <authorList>
            <person name="Walter J.M."/>
            <person name="Coutinho F.H."/>
            <person name="Leomil L."/>
            <person name="Hargreaves P.I."/>
            <person name="Campeao M.E."/>
            <person name="Vieira V.V."/>
            <person name="Silva B.S."/>
            <person name="Fistarol G.O."/>
            <person name="Salomon P.S."/>
            <person name="Sawabe T."/>
            <person name="Mino S."/>
            <person name="Hosokawa M."/>
            <person name="Miyashita H."/>
            <person name="Maruyama F."/>
            <person name="van Verk M.C."/>
            <person name="Dutilh B.E."/>
            <person name="Thompson C.C."/>
            <person name="Thompson F.L."/>
        </authorList>
    </citation>
    <scope>NUCLEOTIDE SEQUENCE [LARGE SCALE GENOMIC DNA]</scope>
    <source>
        <strain evidence="2 3">CCMR0081</strain>
    </source>
</reference>
<dbReference type="GO" id="GO:0006139">
    <property type="term" value="P:nucleobase-containing compound metabolic process"/>
    <property type="evidence" value="ECO:0007669"/>
    <property type="project" value="InterPro"/>
</dbReference>
<keyword evidence="3" id="KW-1185">Reference proteome</keyword>
<gene>
    <name evidence="2" type="ORF">DXZ20_33665</name>
</gene>
<proteinExistence type="predicted"/>
<dbReference type="Gene3D" id="3.30.420.140">
    <property type="entry name" value="YqgF/RNase H-like domain"/>
    <property type="match status" value="1"/>
</dbReference>
<feature type="domain" description="YqgF/RNase H-like" evidence="1">
    <location>
        <begin position="12"/>
        <end position="99"/>
    </location>
</feature>
<organism evidence="2 3">
    <name type="scientific">Adonisia turfae CCMR0081</name>
    <dbReference type="NCBI Taxonomy" id="2292702"/>
    <lineage>
        <taxon>Bacteria</taxon>
        <taxon>Bacillati</taxon>
        <taxon>Cyanobacteriota</taxon>
        <taxon>Adonisia</taxon>
        <taxon>Adonisia turfae</taxon>
    </lineage>
</organism>
<name>A0A6M0RW82_9CYAN</name>
<dbReference type="InterPro" id="IPR006641">
    <property type="entry name" value="YqgF/RNaseH-like_dom"/>
</dbReference>
<comment type="caution">
    <text evidence="2">The sequence shown here is derived from an EMBL/GenBank/DDBJ whole genome shotgun (WGS) entry which is preliminary data.</text>
</comment>
<dbReference type="RefSeq" id="WP_163661199.1">
    <property type="nucleotide sequence ID" value="NZ_QXHD01000004.1"/>
</dbReference>
<protein>
    <submittedName>
        <fullName evidence="2">Pre-16S rRNA-processing nuclease YqgF</fullName>
    </submittedName>
</protein>